<organism evidence="1 2">
    <name type="scientific">Golovinomyces cichoracearum</name>
    <dbReference type="NCBI Taxonomy" id="62708"/>
    <lineage>
        <taxon>Eukaryota</taxon>
        <taxon>Fungi</taxon>
        <taxon>Dikarya</taxon>
        <taxon>Ascomycota</taxon>
        <taxon>Pezizomycotina</taxon>
        <taxon>Leotiomycetes</taxon>
        <taxon>Erysiphales</taxon>
        <taxon>Erysiphaceae</taxon>
        <taxon>Golovinomyces</taxon>
    </lineage>
</organism>
<dbReference type="AlphaFoldDB" id="A0A420IQN7"/>
<dbReference type="OrthoDB" id="984914at2759"/>
<dbReference type="Proteomes" id="UP000285405">
    <property type="component" value="Unassembled WGS sequence"/>
</dbReference>
<proteinExistence type="predicted"/>
<accession>A0A420IQN7</accession>
<sequence length="66" mass="7869">MDIRNLLNYLAEQEVTYMPTEEEIVWELREPAGLADEDDDDSMELPKITSKEAIKMMEKIDFFWLQ</sequence>
<dbReference type="EMBL" id="MCBR01006894">
    <property type="protein sequence ID" value="RKF76815.1"/>
    <property type="molecule type" value="Genomic_DNA"/>
</dbReference>
<evidence type="ECO:0000313" key="1">
    <source>
        <dbReference type="EMBL" id="RKF76815.1"/>
    </source>
</evidence>
<gene>
    <name evidence="1" type="ORF">GcC1_068023</name>
</gene>
<reference evidence="1 2" key="1">
    <citation type="journal article" date="2018" name="BMC Genomics">
        <title>Comparative genome analyses reveal sequence features reflecting distinct modes of host-adaptation between dicot and monocot powdery mildew.</title>
        <authorList>
            <person name="Wu Y."/>
            <person name="Ma X."/>
            <person name="Pan Z."/>
            <person name="Kale S.D."/>
            <person name="Song Y."/>
            <person name="King H."/>
            <person name="Zhang Q."/>
            <person name="Presley C."/>
            <person name="Deng X."/>
            <person name="Wei C.I."/>
            <person name="Xiao S."/>
        </authorList>
    </citation>
    <scope>NUCLEOTIDE SEQUENCE [LARGE SCALE GENOMIC DNA]</scope>
    <source>
        <strain evidence="1">UCSC1</strain>
    </source>
</reference>
<protein>
    <submittedName>
        <fullName evidence="1">Uncharacterized protein</fullName>
    </submittedName>
</protein>
<evidence type="ECO:0000313" key="2">
    <source>
        <dbReference type="Proteomes" id="UP000285405"/>
    </source>
</evidence>
<name>A0A420IQN7_9PEZI</name>
<comment type="caution">
    <text evidence="1">The sequence shown here is derived from an EMBL/GenBank/DDBJ whole genome shotgun (WGS) entry which is preliminary data.</text>
</comment>